<dbReference type="AlphaFoldDB" id="A0A0P7C2L7"/>
<accession>A0A0P7C2L7</accession>
<evidence type="ECO:0000256" key="1">
    <source>
        <dbReference type="ARBA" id="ARBA00023015"/>
    </source>
</evidence>
<dbReference type="STRING" id="1605367.AFM12_10050"/>
<feature type="DNA-binding region" description="H-T-H motif" evidence="4">
    <location>
        <begin position="28"/>
        <end position="47"/>
    </location>
</feature>
<dbReference type="PROSITE" id="PS01081">
    <property type="entry name" value="HTH_TETR_1"/>
    <property type="match status" value="1"/>
</dbReference>
<keyword evidence="1" id="KW-0805">Transcription regulation</keyword>
<feature type="domain" description="HTH tetR-type" evidence="5">
    <location>
        <begin position="5"/>
        <end position="65"/>
    </location>
</feature>
<dbReference type="EMBL" id="LGTQ01000006">
    <property type="protein sequence ID" value="KPM48890.1"/>
    <property type="molecule type" value="Genomic_DNA"/>
</dbReference>
<dbReference type="PATRIC" id="fig|1605367.3.peg.3397"/>
<evidence type="ECO:0000313" key="7">
    <source>
        <dbReference type="Proteomes" id="UP000050454"/>
    </source>
</evidence>
<sequence>MPLIKTNKEEIIDTALNVFRENGYYNTSMSDLAKACGLQKGSFYHYFDSKEKMMSAVLDKVLSTLNAEVFPIADDMSISDRDRLQKLMLSIGEIMLQKSGGCIAANTSLETNGQSVIFRDTLKAIFDGWQNALQKIFSSQYPEGTSKRLAEQTVMEFEGAVMLSQLHSNDQYLKDVFVRTLAKMK</sequence>
<dbReference type="GO" id="GO:0003677">
    <property type="term" value="F:DNA binding"/>
    <property type="evidence" value="ECO:0007669"/>
    <property type="project" value="UniProtKB-UniRule"/>
</dbReference>
<evidence type="ECO:0000256" key="2">
    <source>
        <dbReference type="ARBA" id="ARBA00023125"/>
    </source>
</evidence>
<organism evidence="6 7">
    <name type="scientific">Jiulongibacter sediminis</name>
    <dbReference type="NCBI Taxonomy" id="1605367"/>
    <lineage>
        <taxon>Bacteria</taxon>
        <taxon>Pseudomonadati</taxon>
        <taxon>Bacteroidota</taxon>
        <taxon>Cytophagia</taxon>
        <taxon>Cytophagales</taxon>
        <taxon>Leadbetterellaceae</taxon>
        <taxon>Jiulongibacter</taxon>
    </lineage>
</organism>
<dbReference type="Gene3D" id="1.10.357.10">
    <property type="entry name" value="Tetracycline Repressor, domain 2"/>
    <property type="match status" value="1"/>
</dbReference>
<dbReference type="Proteomes" id="UP000050454">
    <property type="component" value="Unassembled WGS sequence"/>
</dbReference>
<keyword evidence="7" id="KW-1185">Reference proteome</keyword>
<dbReference type="InterPro" id="IPR036271">
    <property type="entry name" value="Tet_transcr_reg_TetR-rel_C_sf"/>
</dbReference>
<reference evidence="6 7" key="1">
    <citation type="submission" date="2015-07" db="EMBL/GenBank/DDBJ databases">
        <title>The draft genome sequence of Leadbetterella sp. JN14-9.</title>
        <authorList>
            <person name="Liu Y."/>
            <person name="Du J."/>
            <person name="Shao Z."/>
        </authorList>
    </citation>
    <scope>NUCLEOTIDE SEQUENCE [LARGE SCALE GENOMIC DNA]</scope>
    <source>
        <strain evidence="6 7">JN14-9</strain>
    </source>
</reference>
<evidence type="ECO:0000256" key="3">
    <source>
        <dbReference type="ARBA" id="ARBA00023163"/>
    </source>
</evidence>
<dbReference type="PANTHER" id="PTHR47506">
    <property type="entry name" value="TRANSCRIPTIONAL REGULATORY PROTEIN"/>
    <property type="match status" value="1"/>
</dbReference>
<dbReference type="PROSITE" id="PS50977">
    <property type="entry name" value="HTH_TETR_2"/>
    <property type="match status" value="1"/>
</dbReference>
<evidence type="ECO:0000313" key="6">
    <source>
        <dbReference type="EMBL" id="KPM48890.1"/>
    </source>
</evidence>
<comment type="caution">
    <text evidence="6">The sequence shown here is derived from an EMBL/GenBank/DDBJ whole genome shotgun (WGS) entry which is preliminary data.</text>
</comment>
<protein>
    <recommendedName>
        <fullName evidence="5">HTH tetR-type domain-containing protein</fullName>
    </recommendedName>
</protein>
<dbReference type="Pfam" id="PF00440">
    <property type="entry name" value="TetR_N"/>
    <property type="match status" value="1"/>
</dbReference>
<evidence type="ECO:0000259" key="5">
    <source>
        <dbReference type="PROSITE" id="PS50977"/>
    </source>
</evidence>
<dbReference type="PANTHER" id="PTHR47506:SF1">
    <property type="entry name" value="HTH-TYPE TRANSCRIPTIONAL REGULATOR YJDC"/>
    <property type="match status" value="1"/>
</dbReference>
<dbReference type="Pfam" id="PF21993">
    <property type="entry name" value="TetR_C_13_2"/>
    <property type="match status" value="1"/>
</dbReference>
<dbReference type="RefSeq" id="WP_055147467.1">
    <property type="nucleotide sequence ID" value="NZ_JXSZ01000006.1"/>
</dbReference>
<dbReference type="PRINTS" id="PR00455">
    <property type="entry name" value="HTHTETR"/>
</dbReference>
<gene>
    <name evidence="6" type="ORF">AFM12_10050</name>
</gene>
<evidence type="ECO:0000256" key="4">
    <source>
        <dbReference type="PROSITE-ProRule" id="PRU00335"/>
    </source>
</evidence>
<dbReference type="InterPro" id="IPR023772">
    <property type="entry name" value="DNA-bd_HTH_TetR-type_CS"/>
</dbReference>
<dbReference type="OrthoDB" id="6430772at2"/>
<dbReference type="SUPFAM" id="SSF48498">
    <property type="entry name" value="Tetracyclin repressor-like, C-terminal domain"/>
    <property type="match status" value="1"/>
</dbReference>
<name>A0A0P7C2L7_9BACT</name>
<keyword evidence="2 4" id="KW-0238">DNA-binding</keyword>
<dbReference type="InterPro" id="IPR001647">
    <property type="entry name" value="HTH_TetR"/>
</dbReference>
<dbReference type="InterPro" id="IPR009057">
    <property type="entry name" value="Homeodomain-like_sf"/>
</dbReference>
<proteinExistence type="predicted"/>
<keyword evidence="3" id="KW-0804">Transcription</keyword>
<dbReference type="InterPro" id="IPR054156">
    <property type="entry name" value="YxaF_TetR_C"/>
</dbReference>
<dbReference type="SUPFAM" id="SSF46689">
    <property type="entry name" value="Homeodomain-like"/>
    <property type="match status" value="1"/>
</dbReference>